<organism evidence="2 3">
    <name type="scientific">Paractinoplanes aksuensis</name>
    <dbReference type="NCBI Taxonomy" id="2939490"/>
    <lineage>
        <taxon>Bacteria</taxon>
        <taxon>Bacillati</taxon>
        <taxon>Actinomycetota</taxon>
        <taxon>Actinomycetes</taxon>
        <taxon>Micromonosporales</taxon>
        <taxon>Micromonosporaceae</taxon>
        <taxon>Paractinoplanes</taxon>
    </lineage>
</organism>
<proteinExistence type="predicted"/>
<accession>A0ABT1DZ30</accession>
<sequence>MELVPGVDRELRLAHPGHALEGRDHDGVGAAGGRPQGLAQLTELAVAPGEPDQVLRQLVVHPHLRHGLDLAPDRPQGPAPPPHVLLVRVQHPDHGQHQIGVEPPPPRLEAVRDRRPRHRLAPGGVDPFLDRLVREITGPRLQPPQAGGEIVEPVGCRRVGRCLLRHRQRRLPKVNGVSEFVRTSPTPGIDVEHFTRRFDHGGGRRGGRPLSAGDRVGGPVRRADRQDASAVHPPGPS</sequence>
<dbReference type="Proteomes" id="UP001523369">
    <property type="component" value="Unassembled WGS sequence"/>
</dbReference>
<evidence type="ECO:0000313" key="2">
    <source>
        <dbReference type="EMBL" id="MCO8275155.1"/>
    </source>
</evidence>
<feature type="region of interest" description="Disordered" evidence="1">
    <location>
        <begin position="198"/>
        <end position="237"/>
    </location>
</feature>
<name>A0ABT1DZ30_9ACTN</name>
<keyword evidence="3" id="KW-1185">Reference proteome</keyword>
<protein>
    <submittedName>
        <fullName evidence="2">Uncharacterized protein</fullName>
    </submittedName>
</protein>
<evidence type="ECO:0000256" key="1">
    <source>
        <dbReference type="SAM" id="MobiDB-lite"/>
    </source>
</evidence>
<evidence type="ECO:0000313" key="3">
    <source>
        <dbReference type="Proteomes" id="UP001523369"/>
    </source>
</evidence>
<dbReference type="RefSeq" id="WP_253241220.1">
    <property type="nucleotide sequence ID" value="NZ_JAMYJR010000035.1"/>
</dbReference>
<gene>
    <name evidence="2" type="ORF">M1L60_31700</name>
</gene>
<reference evidence="2 3" key="1">
    <citation type="submission" date="2022-06" db="EMBL/GenBank/DDBJ databases">
        <title>New Species of the Genus Actinoplanes, ActinopZanes ferrugineus.</title>
        <authorList>
            <person name="Ding P."/>
        </authorList>
    </citation>
    <scope>NUCLEOTIDE SEQUENCE [LARGE SCALE GENOMIC DNA]</scope>
    <source>
        <strain evidence="2 3">TRM88003</strain>
    </source>
</reference>
<comment type="caution">
    <text evidence="2">The sequence shown here is derived from an EMBL/GenBank/DDBJ whole genome shotgun (WGS) entry which is preliminary data.</text>
</comment>
<dbReference type="EMBL" id="JAMYJR010000035">
    <property type="protein sequence ID" value="MCO8275155.1"/>
    <property type="molecule type" value="Genomic_DNA"/>
</dbReference>